<organism evidence="1 2">
    <name type="scientific">Suillus luteus UH-Slu-Lm8-n1</name>
    <dbReference type="NCBI Taxonomy" id="930992"/>
    <lineage>
        <taxon>Eukaryota</taxon>
        <taxon>Fungi</taxon>
        <taxon>Dikarya</taxon>
        <taxon>Basidiomycota</taxon>
        <taxon>Agaricomycotina</taxon>
        <taxon>Agaricomycetes</taxon>
        <taxon>Agaricomycetidae</taxon>
        <taxon>Boletales</taxon>
        <taxon>Suillineae</taxon>
        <taxon>Suillaceae</taxon>
        <taxon>Suillus</taxon>
    </lineage>
</organism>
<dbReference type="Proteomes" id="UP000054485">
    <property type="component" value="Unassembled WGS sequence"/>
</dbReference>
<accession>A0A0D0A522</accession>
<dbReference type="HOGENOM" id="CLU_2428534_0_0_1"/>
<dbReference type="EMBL" id="KN835504">
    <property type="protein sequence ID" value="KIK36726.1"/>
    <property type="molecule type" value="Genomic_DNA"/>
</dbReference>
<evidence type="ECO:0000313" key="2">
    <source>
        <dbReference type="Proteomes" id="UP000054485"/>
    </source>
</evidence>
<dbReference type="OrthoDB" id="10351610at2759"/>
<name>A0A0D0A522_9AGAM</name>
<sequence length="91" mass="10457">MNTLDYSICKRRFTGQMGDDKWKFTHASGDPRDDVGFLPLVVPTKQKDKSTTHKARIVSHRMETQSLMRFHVPPQSSTECLSKPAKILIWP</sequence>
<proteinExistence type="predicted"/>
<dbReference type="InParanoid" id="A0A0D0A522"/>
<reference evidence="1 2" key="1">
    <citation type="submission" date="2014-04" db="EMBL/GenBank/DDBJ databases">
        <authorList>
            <consortium name="DOE Joint Genome Institute"/>
            <person name="Kuo A."/>
            <person name="Ruytinx J."/>
            <person name="Rineau F."/>
            <person name="Colpaert J."/>
            <person name="Kohler A."/>
            <person name="Nagy L.G."/>
            <person name="Floudas D."/>
            <person name="Copeland A."/>
            <person name="Barry K.W."/>
            <person name="Cichocki N."/>
            <person name="Veneault-Fourrey C."/>
            <person name="LaButti K."/>
            <person name="Lindquist E.A."/>
            <person name="Lipzen A."/>
            <person name="Lundell T."/>
            <person name="Morin E."/>
            <person name="Murat C."/>
            <person name="Sun H."/>
            <person name="Tunlid A."/>
            <person name="Henrissat B."/>
            <person name="Grigoriev I.V."/>
            <person name="Hibbett D.S."/>
            <person name="Martin F."/>
            <person name="Nordberg H.P."/>
            <person name="Cantor M.N."/>
            <person name="Hua S.X."/>
        </authorList>
    </citation>
    <scope>NUCLEOTIDE SEQUENCE [LARGE SCALE GENOMIC DNA]</scope>
    <source>
        <strain evidence="1 2">UH-Slu-Lm8-n1</strain>
    </source>
</reference>
<dbReference type="AlphaFoldDB" id="A0A0D0A522"/>
<reference evidence="2" key="2">
    <citation type="submission" date="2015-01" db="EMBL/GenBank/DDBJ databases">
        <title>Evolutionary Origins and Diversification of the Mycorrhizal Mutualists.</title>
        <authorList>
            <consortium name="DOE Joint Genome Institute"/>
            <consortium name="Mycorrhizal Genomics Consortium"/>
            <person name="Kohler A."/>
            <person name="Kuo A."/>
            <person name="Nagy L.G."/>
            <person name="Floudas D."/>
            <person name="Copeland A."/>
            <person name="Barry K.W."/>
            <person name="Cichocki N."/>
            <person name="Veneault-Fourrey C."/>
            <person name="LaButti K."/>
            <person name="Lindquist E.A."/>
            <person name="Lipzen A."/>
            <person name="Lundell T."/>
            <person name="Morin E."/>
            <person name="Murat C."/>
            <person name="Riley R."/>
            <person name="Ohm R."/>
            <person name="Sun H."/>
            <person name="Tunlid A."/>
            <person name="Henrissat B."/>
            <person name="Grigoriev I.V."/>
            <person name="Hibbett D.S."/>
            <person name="Martin F."/>
        </authorList>
    </citation>
    <scope>NUCLEOTIDE SEQUENCE [LARGE SCALE GENOMIC DNA]</scope>
    <source>
        <strain evidence="2">UH-Slu-Lm8-n1</strain>
    </source>
</reference>
<keyword evidence="2" id="KW-1185">Reference proteome</keyword>
<evidence type="ECO:0000313" key="1">
    <source>
        <dbReference type="EMBL" id="KIK36726.1"/>
    </source>
</evidence>
<protein>
    <submittedName>
        <fullName evidence="1">Uncharacterized protein</fullName>
    </submittedName>
</protein>
<gene>
    <name evidence="1" type="ORF">CY34DRAFT_497463</name>
</gene>